<evidence type="ECO:0000313" key="5">
    <source>
        <dbReference type="Proteomes" id="UP000054047"/>
    </source>
</evidence>
<dbReference type="PANTHER" id="PTHR47966">
    <property type="entry name" value="BETA-SITE APP-CLEAVING ENZYME, ISOFORM A-RELATED"/>
    <property type="match status" value="1"/>
</dbReference>
<dbReference type="Proteomes" id="UP000054047">
    <property type="component" value="Unassembled WGS sequence"/>
</dbReference>
<evidence type="ECO:0000259" key="3">
    <source>
        <dbReference type="PROSITE" id="PS51767"/>
    </source>
</evidence>
<dbReference type="OrthoDB" id="2747330at2759"/>
<evidence type="ECO:0000256" key="1">
    <source>
        <dbReference type="ARBA" id="ARBA00007447"/>
    </source>
</evidence>
<protein>
    <submittedName>
        <fullName evidence="4">Eukaryotic aspartyl protease</fullName>
    </submittedName>
</protein>
<dbReference type="InterPro" id="IPR034164">
    <property type="entry name" value="Pepsin-like_dom"/>
</dbReference>
<proteinExistence type="inferred from homology"/>
<dbReference type="GO" id="GO:0006508">
    <property type="term" value="P:proteolysis"/>
    <property type="evidence" value="ECO:0007669"/>
    <property type="project" value="UniProtKB-KW"/>
</dbReference>
<dbReference type="CDD" id="cd05471">
    <property type="entry name" value="pepsin_like"/>
    <property type="match status" value="1"/>
</dbReference>
<feature type="chain" id="PRO_5002159734" evidence="2">
    <location>
        <begin position="17"/>
        <end position="343"/>
    </location>
</feature>
<keyword evidence="5" id="KW-1185">Reference proteome</keyword>
<evidence type="ECO:0000313" key="4">
    <source>
        <dbReference type="EMBL" id="KIH62947.1"/>
    </source>
</evidence>
<evidence type="ECO:0000256" key="2">
    <source>
        <dbReference type="SAM" id="SignalP"/>
    </source>
</evidence>
<reference evidence="4 5" key="1">
    <citation type="submission" date="2013-12" db="EMBL/GenBank/DDBJ databases">
        <title>Draft genome of the parsitic nematode Ancylostoma duodenale.</title>
        <authorList>
            <person name="Mitreva M."/>
        </authorList>
    </citation>
    <scope>NUCLEOTIDE SEQUENCE [LARGE SCALE GENOMIC DNA]</scope>
    <source>
        <strain evidence="4 5">Zhejiang</strain>
    </source>
</reference>
<keyword evidence="4" id="KW-0378">Hydrolase</keyword>
<feature type="domain" description="Peptidase A1" evidence="3">
    <location>
        <begin position="27"/>
        <end position="339"/>
    </location>
</feature>
<dbReference type="InterPro" id="IPR021109">
    <property type="entry name" value="Peptidase_aspartic_dom_sf"/>
</dbReference>
<keyword evidence="4" id="KW-0645">Protease</keyword>
<dbReference type="Pfam" id="PF00026">
    <property type="entry name" value="Asp"/>
    <property type="match status" value="1"/>
</dbReference>
<dbReference type="PRINTS" id="PR00792">
    <property type="entry name" value="PEPSIN"/>
</dbReference>
<dbReference type="PROSITE" id="PS51767">
    <property type="entry name" value="PEPTIDASE_A1"/>
    <property type="match status" value="1"/>
</dbReference>
<dbReference type="AlphaFoldDB" id="A0A0C2DKA2"/>
<keyword evidence="2" id="KW-0732">Signal</keyword>
<name>A0A0C2DKA2_9BILA</name>
<gene>
    <name evidence="4" type="ORF">ANCDUO_06763</name>
</gene>
<organism evidence="4 5">
    <name type="scientific">Ancylostoma duodenale</name>
    <dbReference type="NCBI Taxonomy" id="51022"/>
    <lineage>
        <taxon>Eukaryota</taxon>
        <taxon>Metazoa</taxon>
        <taxon>Ecdysozoa</taxon>
        <taxon>Nematoda</taxon>
        <taxon>Chromadorea</taxon>
        <taxon>Rhabditida</taxon>
        <taxon>Rhabditina</taxon>
        <taxon>Rhabditomorpha</taxon>
        <taxon>Strongyloidea</taxon>
        <taxon>Ancylostomatidae</taxon>
        <taxon>Ancylostomatinae</taxon>
        <taxon>Ancylostoma</taxon>
    </lineage>
</organism>
<dbReference type="EMBL" id="KN728982">
    <property type="protein sequence ID" value="KIH62947.1"/>
    <property type="molecule type" value="Genomic_DNA"/>
</dbReference>
<dbReference type="GO" id="GO:0004190">
    <property type="term" value="F:aspartic-type endopeptidase activity"/>
    <property type="evidence" value="ECO:0007669"/>
    <property type="project" value="InterPro"/>
</dbReference>
<sequence length="343" mass="38074">MQLTLLLLALVGLATAAVYQMPLIKIDSPRIQMMRKGVWRDMVKQRNADRLKLKASAQAFSDNRQDVYNYHDIEYVGNITIGNPEQPFQYRGGRASGIYARDTVRFGAVGKQNRLEVLDVVVGRATKISKTSKDLPFDGVLGLGFETIATNKAIQPPFVRAHKDGIVRPIFTVHLRHIPEGGVGFGGVYTYGGIDRENCDSDFVYEPLTEPGFWQFKLRSISIGGFTSSLGWQAVTSTASGFIAAPQSIADAMAKATRAEEDGYFLDCDGFPTPRFGIGRNRYQVEGYNFMITLAEYKCILSLYGMDGGAFGPSWILGAPFMRQYCNIHDMEKKQIGFAKSLK</sequence>
<dbReference type="InterPro" id="IPR001461">
    <property type="entry name" value="Aspartic_peptidase_A1"/>
</dbReference>
<dbReference type="PANTHER" id="PTHR47966:SF45">
    <property type="entry name" value="PEPTIDASE A1 DOMAIN-CONTAINING PROTEIN"/>
    <property type="match status" value="1"/>
</dbReference>
<comment type="similarity">
    <text evidence="1">Belongs to the peptidase A1 family.</text>
</comment>
<dbReference type="SUPFAM" id="SSF50630">
    <property type="entry name" value="Acid proteases"/>
    <property type="match status" value="1"/>
</dbReference>
<feature type="signal peptide" evidence="2">
    <location>
        <begin position="1"/>
        <end position="16"/>
    </location>
</feature>
<dbReference type="Gene3D" id="2.40.70.10">
    <property type="entry name" value="Acid Proteases"/>
    <property type="match status" value="3"/>
</dbReference>
<dbReference type="GO" id="GO:0005764">
    <property type="term" value="C:lysosome"/>
    <property type="evidence" value="ECO:0007669"/>
    <property type="project" value="TreeGrafter"/>
</dbReference>
<dbReference type="InterPro" id="IPR033121">
    <property type="entry name" value="PEPTIDASE_A1"/>
</dbReference>
<accession>A0A0C2DKA2</accession>